<evidence type="ECO:0000313" key="3">
    <source>
        <dbReference type="Proteomes" id="UP000076078"/>
    </source>
</evidence>
<keyword evidence="3" id="KW-1185">Reference proteome</keyword>
<evidence type="ECO:0008006" key="4">
    <source>
        <dbReference type="Google" id="ProtNLM"/>
    </source>
</evidence>
<feature type="transmembrane region" description="Helical" evidence="1">
    <location>
        <begin position="18"/>
        <end position="40"/>
    </location>
</feature>
<name>A0A151ZI62_TIELA</name>
<dbReference type="AlphaFoldDB" id="A0A151ZI62"/>
<dbReference type="InterPro" id="IPR022564">
    <property type="entry name" value="DUF2678"/>
</dbReference>
<dbReference type="OrthoDB" id="17800at2759"/>
<organism evidence="2 3">
    <name type="scientific">Tieghemostelium lacteum</name>
    <name type="common">Slime mold</name>
    <name type="synonym">Dictyostelium lacteum</name>
    <dbReference type="NCBI Taxonomy" id="361077"/>
    <lineage>
        <taxon>Eukaryota</taxon>
        <taxon>Amoebozoa</taxon>
        <taxon>Evosea</taxon>
        <taxon>Eumycetozoa</taxon>
        <taxon>Dictyostelia</taxon>
        <taxon>Dictyosteliales</taxon>
        <taxon>Raperosteliaceae</taxon>
        <taxon>Tieghemostelium</taxon>
    </lineage>
</organism>
<evidence type="ECO:0000256" key="1">
    <source>
        <dbReference type="SAM" id="Phobius"/>
    </source>
</evidence>
<dbReference type="OMA" id="SINCFIW"/>
<proteinExistence type="predicted"/>
<sequence>MDEPLFGEQKKQTQVSQIIVGVLVTLFSLFSVAAGCYFGIKQNKRDFVLVVTLIVIFASLALLVRWWRDKEDRIHPKFKYLIGVLVLATIMAAVSINCFIWEKPPKGPECNGFYNLTGGVCYKYPQGFPCQCIYFDFTANTTSCMDCPGTSSSQAQTSSEASQGSNATTSGQLYSIPII</sequence>
<gene>
    <name evidence="2" type="ORF">DLAC_05036</name>
</gene>
<dbReference type="Proteomes" id="UP000076078">
    <property type="component" value="Unassembled WGS sequence"/>
</dbReference>
<dbReference type="InParanoid" id="A0A151ZI62"/>
<feature type="transmembrane region" description="Helical" evidence="1">
    <location>
        <begin position="47"/>
        <end position="68"/>
    </location>
</feature>
<protein>
    <recommendedName>
        <fullName evidence="4">Transmembrane protein</fullName>
    </recommendedName>
</protein>
<dbReference type="Pfam" id="PF10856">
    <property type="entry name" value="DUF2678"/>
    <property type="match status" value="1"/>
</dbReference>
<feature type="transmembrane region" description="Helical" evidence="1">
    <location>
        <begin position="80"/>
        <end position="101"/>
    </location>
</feature>
<keyword evidence="1" id="KW-0812">Transmembrane</keyword>
<accession>A0A151ZI62</accession>
<keyword evidence="1" id="KW-0472">Membrane</keyword>
<reference evidence="2 3" key="1">
    <citation type="submission" date="2015-12" db="EMBL/GenBank/DDBJ databases">
        <title>Dictyostelia acquired genes for synthesis and detection of signals that induce cell-type specialization by lateral gene transfer from prokaryotes.</title>
        <authorList>
            <person name="Gloeckner G."/>
            <person name="Schaap P."/>
        </authorList>
    </citation>
    <scope>NUCLEOTIDE SEQUENCE [LARGE SCALE GENOMIC DNA]</scope>
    <source>
        <strain evidence="2 3">TK</strain>
    </source>
</reference>
<keyword evidence="1" id="KW-1133">Transmembrane helix</keyword>
<comment type="caution">
    <text evidence="2">The sequence shown here is derived from an EMBL/GenBank/DDBJ whole genome shotgun (WGS) entry which is preliminary data.</text>
</comment>
<evidence type="ECO:0000313" key="2">
    <source>
        <dbReference type="EMBL" id="KYQ93653.1"/>
    </source>
</evidence>
<dbReference type="EMBL" id="LODT01000025">
    <property type="protein sequence ID" value="KYQ93653.1"/>
    <property type="molecule type" value="Genomic_DNA"/>
</dbReference>